<sequence>MKSLFVLILVSLVVGISAFLVFLLAGKKQQFDDIEAPKYRMLNDDDDDIINTKK</sequence>
<proteinExistence type="predicted"/>
<dbReference type="NCBIfam" id="TIGR00847">
    <property type="entry name" value="ccoS"/>
    <property type="match status" value="1"/>
</dbReference>
<evidence type="ECO:0000313" key="2">
    <source>
        <dbReference type="Proteomes" id="UP000017429"/>
    </source>
</evidence>
<dbReference type="RefSeq" id="WP_023276292.1">
    <property type="nucleotide sequence ID" value="NZ_CP097562.1"/>
</dbReference>
<accession>V2PY30</accession>
<dbReference type="PANTHER" id="PTHR41532:SF1">
    <property type="entry name" value="FIXS PROTEIN"/>
    <property type="match status" value="1"/>
</dbReference>
<dbReference type="InterPro" id="IPR004714">
    <property type="entry name" value="Cyt_oxidase_maturation_cbb3"/>
</dbReference>
<dbReference type="KEGG" id="msch:N508_000280"/>
<dbReference type="EMBL" id="CP097562">
    <property type="protein sequence ID" value="USF23224.1"/>
    <property type="molecule type" value="Genomic_DNA"/>
</dbReference>
<protein>
    <submittedName>
        <fullName evidence="1">Uncharacterized protein</fullName>
    </submittedName>
</protein>
<evidence type="ECO:0000313" key="1">
    <source>
        <dbReference type="EMBL" id="USF23224.1"/>
    </source>
</evidence>
<reference evidence="1" key="2">
    <citation type="submission" date="2022-05" db="EMBL/GenBank/DDBJ databases">
        <authorList>
            <person name="Proctor A.L."/>
            <person name="Phillips G.J."/>
            <person name="Wannemuehler M.J."/>
        </authorList>
    </citation>
    <scope>NUCLEOTIDE SEQUENCE</scope>
    <source>
        <strain evidence="1">ASF457</strain>
    </source>
</reference>
<reference evidence="1" key="1">
    <citation type="journal article" date="2014" name="Genome Announc.">
        <title>Draft genome sequences of the altered schaedler flora, a defined bacterial community from gnotobiotic mice.</title>
        <authorList>
            <person name="Wannemuehler M.J."/>
            <person name="Overstreet A.M."/>
            <person name="Ward D.V."/>
            <person name="Phillips G.J."/>
        </authorList>
    </citation>
    <scope>NUCLEOTIDE SEQUENCE</scope>
    <source>
        <strain evidence="1">ASF457</strain>
    </source>
</reference>
<dbReference type="Pfam" id="PF03597">
    <property type="entry name" value="FixS"/>
    <property type="match status" value="1"/>
</dbReference>
<gene>
    <name evidence="1" type="ORF">N508_000280</name>
</gene>
<dbReference type="PANTHER" id="PTHR41532">
    <property type="entry name" value="FIXS PROTEIN"/>
    <property type="match status" value="1"/>
</dbReference>
<dbReference type="AlphaFoldDB" id="V2PY30"/>
<name>V2PY30_9BACT</name>
<reference evidence="1" key="3">
    <citation type="submission" date="2022-06" db="EMBL/GenBank/DDBJ databases">
        <title>Resources to Facilitate Use of the Altered Schaedler Flora (ASF) Mouse Model to Study Microbiome Function.</title>
        <authorList>
            <person name="Proctor A."/>
            <person name="Parvinroo S."/>
            <person name="Richie T."/>
            <person name="Jia X."/>
            <person name="Lee S.T.M."/>
            <person name="Karp P.D."/>
            <person name="Paley S."/>
            <person name="Kostic A.D."/>
            <person name="Pierre J.F."/>
            <person name="Wannemuehler M.J."/>
            <person name="Phillips G.J."/>
        </authorList>
    </citation>
    <scope>NUCLEOTIDE SEQUENCE</scope>
    <source>
        <strain evidence="1">ASF457</strain>
    </source>
</reference>
<keyword evidence="2" id="KW-1185">Reference proteome</keyword>
<organism evidence="1 2">
    <name type="scientific">Mucispirillum schaedleri ASF457</name>
    <dbReference type="NCBI Taxonomy" id="1379858"/>
    <lineage>
        <taxon>Bacteria</taxon>
        <taxon>Pseudomonadati</taxon>
        <taxon>Deferribacterota</taxon>
        <taxon>Deferribacteres</taxon>
        <taxon>Deferribacterales</taxon>
        <taxon>Mucispirillaceae</taxon>
        <taxon>Mucispirillum</taxon>
    </lineage>
</organism>
<dbReference type="Proteomes" id="UP000017429">
    <property type="component" value="Chromosome"/>
</dbReference>
<dbReference type="eggNOG" id="COG3197">
    <property type="taxonomic scope" value="Bacteria"/>
</dbReference>